<keyword evidence="7" id="KW-1185">Reference proteome</keyword>
<dbReference type="InterPro" id="IPR001452">
    <property type="entry name" value="SH3_domain"/>
</dbReference>
<feature type="domain" description="DH" evidence="5">
    <location>
        <begin position="1460"/>
        <end position="1646"/>
    </location>
</feature>
<dbReference type="SMART" id="SM00325">
    <property type="entry name" value="RhoGEF"/>
    <property type="match status" value="1"/>
</dbReference>
<dbReference type="CDD" id="cd00160">
    <property type="entry name" value="RhoGEF"/>
    <property type="match status" value="1"/>
</dbReference>
<feature type="non-terminal residue" evidence="6">
    <location>
        <position position="1"/>
    </location>
</feature>
<feature type="compositionally biased region" description="Low complexity" evidence="3">
    <location>
        <begin position="1201"/>
        <end position="1212"/>
    </location>
</feature>
<evidence type="ECO:0000259" key="5">
    <source>
        <dbReference type="PROSITE" id="PS50010"/>
    </source>
</evidence>
<feature type="compositionally biased region" description="Basic and acidic residues" evidence="3">
    <location>
        <begin position="196"/>
        <end position="205"/>
    </location>
</feature>
<feature type="compositionally biased region" description="Low complexity" evidence="3">
    <location>
        <begin position="206"/>
        <end position="235"/>
    </location>
</feature>
<dbReference type="PROSITE" id="PS50002">
    <property type="entry name" value="SH3"/>
    <property type="match status" value="1"/>
</dbReference>
<dbReference type="SUPFAM" id="SSF50729">
    <property type="entry name" value="PH domain-like"/>
    <property type="match status" value="1"/>
</dbReference>
<dbReference type="InterPro" id="IPR011993">
    <property type="entry name" value="PH-like_dom_sf"/>
</dbReference>
<dbReference type="Pfam" id="PF00621">
    <property type="entry name" value="RhoGEF"/>
    <property type="match status" value="1"/>
</dbReference>
<reference evidence="6 7" key="1">
    <citation type="submission" date="2015-04" db="EMBL/GenBank/DDBJ databases">
        <authorList>
            <person name="Syromyatnikov M.Y."/>
            <person name="Popov V.N."/>
        </authorList>
    </citation>
    <scope>NUCLEOTIDE SEQUENCE [LARGE SCALE GENOMIC DNA]</scope>
</reference>
<feature type="domain" description="SH3" evidence="4">
    <location>
        <begin position="1822"/>
        <end position="1884"/>
    </location>
</feature>
<dbReference type="OrthoDB" id="27593at2759"/>
<evidence type="ECO:0000259" key="4">
    <source>
        <dbReference type="PROSITE" id="PS50002"/>
    </source>
</evidence>
<dbReference type="PROSITE" id="PS50010">
    <property type="entry name" value="DH_2"/>
    <property type="match status" value="1"/>
</dbReference>
<keyword evidence="1 2" id="KW-0728">SH3 domain</keyword>
<feature type="region of interest" description="Disordered" evidence="3">
    <location>
        <begin position="1241"/>
        <end position="1261"/>
    </location>
</feature>
<dbReference type="PANTHER" id="PTHR12845">
    <property type="entry name" value="GUANINE NUCLEOTIDE EXCHANGE FACTOR"/>
    <property type="match status" value="1"/>
</dbReference>
<feature type="region of interest" description="Disordered" evidence="3">
    <location>
        <begin position="196"/>
        <end position="235"/>
    </location>
</feature>
<proteinExistence type="predicted"/>
<evidence type="ECO:0000256" key="1">
    <source>
        <dbReference type="ARBA" id="ARBA00022443"/>
    </source>
</evidence>
<dbReference type="Gene3D" id="1.20.900.10">
    <property type="entry name" value="Dbl homology (DH) domain"/>
    <property type="match status" value="1"/>
</dbReference>
<dbReference type="Gene3D" id="2.30.30.40">
    <property type="entry name" value="SH3 Domains"/>
    <property type="match status" value="1"/>
</dbReference>
<dbReference type="SUPFAM" id="SSF48065">
    <property type="entry name" value="DBL homology domain (DH-domain)"/>
    <property type="match status" value="1"/>
</dbReference>
<feature type="region of interest" description="Disordered" evidence="3">
    <location>
        <begin position="1340"/>
        <end position="1364"/>
    </location>
</feature>
<gene>
    <name evidence="6" type="ORF">CLUMA_CG013410</name>
</gene>
<dbReference type="CDD" id="cd11793">
    <property type="entry name" value="SH3_ephexin1_like"/>
    <property type="match status" value="1"/>
</dbReference>
<evidence type="ECO:0000313" key="6">
    <source>
        <dbReference type="EMBL" id="CRL00130.1"/>
    </source>
</evidence>
<feature type="compositionally biased region" description="Low complexity" evidence="3">
    <location>
        <begin position="1243"/>
        <end position="1261"/>
    </location>
</feature>
<dbReference type="InterPro" id="IPR047270">
    <property type="entry name" value="PH_ephexin"/>
</dbReference>
<dbReference type="PANTHER" id="PTHR12845:SF5">
    <property type="entry name" value="EPHEXIN, ISOFORM D"/>
    <property type="match status" value="1"/>
</dbReference>
<feature type="compositionally biased region" description="Basic residues" evidence="3">
    <location>
        <begin position="328"/>
        <end position="340"/>
    </location>
</feature>
<dbReference type="SMART" id="SM00326">
    <property type="entry name" value="SH3"/>
    <property type="match status" value="1"/>
</dbReference>
<dbReference type="InterPro" id="IPR047271">
    <property type="entry name" value="Ephexin-like"/>
</dbReference>
<dbReference type="InterPro" id="IPR000219">
    <property type="entry name" value="DH_dom"/>
</dbReference>
<name>A0A1J1IK47_9DIPT</name>
<feature type="region of interest" description="Disordered" evidence="3">
    <location>
        <begin position="1274"/>
        <end position="1295"/>
    </location>
</feature>
<evidence type="ECO:0000313" key="7">
    <source>
        <dbReference type="Proteomes" id="UP000183832"/>
    </source>
</evidence>
<dbReference type="InterPro" id="IPR036028">
    <property type="entry name" value="SH3-like_dom_sf"/>
</dbReference>
<dbReference type="SUPFAM" id="SSF50044">
    <property type="entry name" value="SH3-domain"/>
    <property type="match status" value="1"/>
</dbReference>
<feature type="compositionally biased region" description="Polar residues" evidence="3">
    <location>
        <begin position="166"/>
        <end position="180"/>
    </location>
</feature>
<evidence type="ECO:0000256" key="2">
    <source>
        <dbReference type="PROSITE-ProRule" id="PRU00192"/>
    </source>
</evidence>
<feature type="region of interest" description="Disordered" evidence="3">
    <location>
        <begin position="1137"/>
        <end position="1212"/>
    </location>
</feature>
<feature type="compositionally biased region" description="Low complexity" evidence="3">
    <location>
        <begin position="1340"/>
        <end position="1358"/>
    </location>
</feature>
<protein>
    <submittedName>
        <fullName evidence="6">CLUMA_CG013410, isoform B</fullName>
    </submittedName>
</protein>
<feature type="region of interest" description="Disordered" evidence="3">
    <location>
        <begin position="156"/>
        <end position="182"/>
    </location>
</feature>
<dbReference type="Gene3D" id="2.30.29.30">
    <property type="entry name" value="Pleckstrin-homology domain (PH domain)/Phosphotyrosine-binding domain (PTB)"/>
    <property type="match status" value="1"/>
</dbReference>
<dbReference type="InterPro" id="IPR035899">
    <property type="entry name" value="DBL_dom_sf"/>
</dbReference>
<dbReference type="Proteomes" id="UP000183832">
    <property type="component" value="Unassembled WGS sequence"/>
</dbReference>
<dbReference type="GO" id="GO:0005085">
    <property type="term" value="F:guanyl-nucleotide exchange factor activity"/>
    <property type="evidence" value="ECO:0007669"/>
    <property type="project" value="InterPro"/>
</dbReference>
<sequence length="1917" mass="217014">ELSNKLVKTTHSLQSRVKSSPRCIQTVAFIAKLATMTAKSSENLNRNHKSATLRYFSQSNESVNEIHSTFNEKSLTLDGRLPLDEFNKFKNADFVRNKKSCLRSFNISGAHLSHLKENKTKNLRPESYTPNDSHFPQVSAAGGKIHWAKRDEILPKKTSVGDEMSVKSNKIHSNNKTSAADNCDTKLKKDVVAQKFSNHDSKKESISSSAGSLNSSASSNTNSASRKFSFKTTPSTTSTYMNKKIAATSNGNKVAQIAQRFNQMIQQDATLLDEVKKRGTVVLHRSGGCVFKIKEEKVDNKPASNHKKSYNDDASDDAASLPSIGKNSTRRKSSLRKRPSIRILIESPRKDVKGGNVLSKKQLYETNILNKETIVIKPKVPDKSERVLAKTKELKHKKLNEIAKTETTVPEINVASTKVEDEKLEANCENEISASMQLPVKDHKKNNFQKIYDKISFRPTFLYGKKTSKDGPIIEVDNKIVEVDEQKCDKMQVDITKDVEDELEFQSIDLNLNVYFNNENLSSNTKDLSTMELELDSNNSEGFNHNYTDKSDPSAVKPNESFLFRSHLSAKIETASDAFFRGMLIETPIESQLQEENEPIEKIEKSMTEIILNVPNSSDIVHENGYEVISRCSQGEPIPIETHDVDRSNDNNNDDHENIYQSLCEVKGETASIRSYESFENYDEIAQNILDNKISLAELIKSEDDYILPEKAPELPAPRKNTIPKISSPILTSTTSNLVKSDIQVPKLKLNYELQKSNSCASTTYERIKYDQLTILGQQQQQLINVPLPPRNDEHSCAGENFYDTIKNGDNQSLIIPYDKISGKKDKKLNSNDENNSFNDENDNPYKNSKNDTMSIISNCYESISLKQNYSTINQILRHAISTSTLTSEHRINSIYGTMVGQSLTPPSDRSTSDNSDEWIDLSDEENDVGNVTDNRFIVFCKKSRSHKNPDWSTLVRQKLDEWNDDSDHHYESLYSIQQQRAVLEGKIEKPLTQRSEVDFDIYRENVEDYDSFDDSDEEHHSDQLKINDEIKDEKLPEPPQSTGQVYAFVQRIKNFGSISKNEISKGISKIAKKRVSLGKLPTSRSQFYESNQINEETVYNPPKYESKSLGKKSRGLSKLQKLGRLTINKLPTNFSLDHPFDHSEYQRTSQSSLKESESNSSPNNLSKSMSNFNSVENEAEFQCSKNKNEKSLKSKFRKGSAPSFSSSSTSNIYGSLASKNSTFYVTDSLDVDSGIFAVNEKSTSSPDNSNLNLNSNSTSNVNCDLKRRSIAAINTSRPNDPPPPPPSESASRSRGSTSWYAECGLFKNEDVHLDEEHVGDEKHEKVSASWYSDSGLYQTSSNSVASSSGSSGVSTGGECSPCGDENSHSMFLNEPLYQLYTAAKLESISSSEFEPEIESDGYEEISKKDLQEIVDKKPSRPSALQLIEPNQGPSRTLWSEVPEVIQSGIFNKLSQNEKRMQEAKFEILTSEASYLKSLNLLRSHFMNHPAFRDPQNLDPTDRKTLFSYIVPVLECSDRLLCDLESCWQDNIMLVNLPKNIFKHAEKHFHVYISYCEHQGRLDRTLKRLKESNVSFKETLDALENDSVCCGLNLHSFLMLPMQRITRLPLLIDAVMTKLKSNDEEFDDWKMTLAILNKIVYQCNQAANRCEQAFEMEVLSKQIEFPANITPFPLIPFNVTTNNRLPRTLVRRGELVHIIYRGDDAKLTFGKKTTIKKNIYCFLFTDIVILTKKKSDESFLVFDYCQRSLLQLSSGDVIPQLPAKDVNNAGKFIMFMSLLENCIGKPIDLILSCPSETERQRWLQATAPPTSENPYETLYEQWDCPQVVVKHAYQALEPDELTLDIGDVVNVLKKMKDDGWYYGERIRDGAQGWFPGNYTEEVHSSHVRARNLKQRHRLLLYTATYLESQKEPSLKKK</sequence>
<feature type="compositionally biased region" description="Low complexity" evidence="3">
    <location>
        <begin position="1150"/>
        <end position="1172"/>
    </location>
</feature>
<evidence type="ECO:0000256" key="3">
    <source>
        <dbReference type="SAM" id="MobiDB-lite"/>
    </source>
</evidence>
<dbReference type="CDD" id="cd01221">
    <property type="entry name" value="PH_ephexin"/>
    <property type="match status" value="1"/>
</dbReference>
<dbReference type="Pfam" id="PF00018">
    <property type="entry name" value="SH3_1"/>
    <property type="match status" value="1"/>
</dbReference>
<organism evidence="6 7">
    <name type="scientific">Clunio marinus</name>
    <dbReference type="NCBI Taxonomy" id="568069"/>
    <lineage>
        <taxon>Eukaryota</taxon>
        <taxon>Metazoa</taxon>
        <taxon>Ecdysozoa</taxon>
        <taxon>Arthropoda</taxon>
        <taxon>Hexapoda</taxon>
        <taxon>Insecta</taxon>
        <taxon>Pterygota</taxon>
        <taxon>Neoptera</taxon>
        <taxon>Endopterygota</taxon>
        <taxon>Diptera</taxon>
        <taxon>Nematocera</taxon>
        <taxon>Chironomoidea</taxon>
        <taxon>Chironomidae</taxon>
        <taxon>Clunio</taxon>
    </lineage>
</organism>
<feature type="region of interest" description="Disordered" evidence="3">
    <location>
        <begin position="825"/>
        <end position="850"/>
    </location>
</feature>
<accession>A0A1J1IK47</accession>
<dbReference type="EMBL" id="CVRI01000054">
    <property type="protein sequence ID" value="CRL00130.1"/>
    <property type="molecule type" value="Genomic_DNA"/>
</dbReference>
<feature type="region of interest" description="Disordered" evidence="3">
    <location>
        <begin position="300"/>
        <end position="340"/>
    </location>
</feature>